<dbReference type="EMBL" id="OZ021744">
    <property type="protein sequence ID" value="CAK9311026.1"/>
    <property type="molecule type" value="Genomic_DNA"/>
</dbReference>
<feature type="compositionally biased region" description="Polar residues" evidence="1">
    <location>
        <begin position="35"/>
        <end position="49"/>
    </location>
</feature>
<protein>
    <submittedName>
        <fullName evidence="2">Uncharacterized protein</fullName>
    </submittedName>
</protein>
<evidence type="ECO:0000313" key="2">
    <source>
        <dbReference type="EMBL" id="CAK9311026.1"/>
    </source>
</evidence>
<dbReference type="SUPFAM" id="SSF48264">
    <property type="entry name" value="Cytochrome P450"/>
    <property type="match status" value="1"/>
</dbReference>
<gene>
    <name evidence="2" type="ORF">CITCOLO1_LOCUS2672</name>
</gene>
<dbReference type="InterPro" id="IPR001128">
    <property type="entry name" value="Cyt_P450"/>
</dbReference>
<dbReference type="Proteomes" id="UP001642487">
    <property type="component" value="Chromosome 10"/>
</dbReference>
<feature type="region of interest" description="Disordered" evidence="1">
    <location>
        <begin position="30"/>
        <end position="62"/>
    </location>
</feature>
<evidence type="ECO:0000313" key="3">
    <source>
        <dbReference type="Proteomes" id="UP001642487"/>
    </source>
</evidence>
<name>A0ABP0XS82_9ROSI</name>
<dbReference type="PANTHER" id="PTHR24299">
    <property type="entry name" value="CYTOCHROME P450 FAMILY 1"/>
    <property type="match status" value="1"/>
</dbReference>
<reference evidence="2 3" key="1">
    <citation type="submission" date="2024-03" db="EMBL/GenBank/DDBJ databases">
        <authorList>
            <person name="Gkanogiannis A."/>
            <person name="Becerra Lopez-Lavalle L."/>
        </authorList>
    </citation>
    <scope>NUCLEOTIDE SEQUENCE [LARGE SCALE GENOMIC DNA]</scope>
</reference>
<sequence length="195" mass="21880">MLNSIHVSICKDGFFHLLFPNLPYLHFHNPPPSDSGENNPQASTWTNTSSHHRKPIGSWTQHPHKSLAKLSKSYGPIMSLKLGQVTAVVVSSPETIQEVLQTYDDVLSYRAVPDALTPYDHCQQGFPLIPISPTCKNIRRTRNTYLLSPKTLDTNRNLRRMRIDDLLDNVRRRAVNGGAVDIGGVVFAIWSVDIV</sequence>
<organism evidence="2 3">
    <name type="scientific">Citrullus colocynthis</name>
    <name type="common">colocynth</name>
    <dbReference type="NCBI Taxonomy" id="252529"/>
    <lineage>
        <taxon>Eukaryota</taxon>
        <taxon>Viridiplantae</taxon>
        <taxon>Streptophyta</taxon>
        <taxon>Embryophyta</taxon>
        <taxon>Tracheophyta</taxon>
        <taxon>Spermatophyta</taxon>
        <taxon>Magnoliopsida</taxon>
        <taxon>eudicotyledons</taxon>
        <taxon>Gunneridae</taxon>
        <taxon>Pentapetalae</taxon>
        <taxon>rosids</taxon>
        <taxon>fabids</taxon>
        <taxon>Cucurbitales</taxon>
        <taxon>Cucurbitaceae</taxon>
        <taxon>Benincaseae</taxon>
        <taxon>Citrullus</taxon>
    </lineage>
</organism>
<dbReference type="PANTHER" id="PTHR24299:SF59">
    <property type="entry name" value="CYTOCHROME P450 SUPERFAMILY PROTEIN"/>
    <property type="match status" value="1"/>
</dbReference>
<accession>A0ABP0XS82</accession>
<keyword evidence="3" id="KW-1185">Reference proteome</keyword>
<dbReference type="InterPro" id="IPR036396">
    <property type="entry name" value="Cyt_P450_sf"/>
</dbReference>
<dbReference type="Pfam" id="PF00067">
    <property type="entry name" value="p450"/>
    <property type="match status" value="1"/>
</dbReference>
<dbReference type="Gene3D" id="1.10.630.10">
    <property type="entry name" value="Cytochrome P450"/>
    <property type="match status" value="1"/>
</dbReference>
<evidence type="ECO:0000256" key="1">
    <source>
        <dbReference type="SAM" id="MobiDB-lite"/>
    </source>
</evidence>
<proteinExistence type="predicted"/>